<dbReference type="Gene3D" id="3.30.420.10">
    <property type="entry name" value="Ribonuclease H-like superfamily/Ribonuclease H"/>
    <property type="match status" value="1"/>
</dbReference>
<comment type="caution">
    <text evidence="1">The sequence shown here is derived from an EMBL/GenBank/DDBJ whole genome shotgun (WGS) entry which is preliminary data.</text>
</comment>
<proteinExistence type="predicted"/>
<protein>
    <recommendedName>
        <fullName evidence="3">Tc1-like transposase DDE domain-containing protein</fullName>
    </recommendedName>
</protein>
<dbReference type="Proteomes" id="UP001168821">
    <property type="component" value="Unassembled WGS sequence"/>
</dbReference>
<evidence type="ECO:0000313" key="1">
    <source>
        <dbReference type="EMBL" id="KAJ3659167.1"/>
    </source>
</evidence>
<dbReference type="GO" id="GO:0003676">
    <property type="term" value="F:nucleic acid binding"/>
    <property type="evidence" value="ECO:0007669"/>
    <property type="project" value="InterPro"/>
</dbReference>
<gene>
    <name evidence="1" type="ORF">Zmor_010871</name>
</gene>
<dbReference type="InterPro" id="IPR036397">
    <property type="entry name" value="RNaseH_sf"/>
</dbReference>
<evidence type="ECO:0008006" key="3">
    <source>
        <dbReference type="Google" id="ProtNLM"/>
    </source>
</evidence>
<name>A0AA38MKC7_9CUCU</name>
<sequence length="148" mass="17030">MVVEKECESFVAKGTLSSLLWYLFIMDNSFSVSSKYSKCNFQQDNSVLCAARHRTQFLLPAGTEMLDWPAGSPVVSPIEHVWHTVGRKLQRLFLPLITLDEVRDRVKEAWNRISQDNIDHLPRSPCYVELQNVIIKPLIIKFLLVSLI</sequence>
<reference evidence="1" key="1">
    <citation type="journal article" date="2023" name="G3 (Bethesda)">
        <title>Whole genome assemblies of Zophobas morio and Tenebrio molitor.</title>
        <authorList>
            <person name="Kaur S."/>
            <person name="Stinson S.A."/>
            <person name="diCenzo G.C."/>
        </authorList>
    </citation>
    <scope>NUCLEOTIDE SEQUENCE</scope>
    <source>
        <strain evidence="1">QUZm001</strain>
    </source>
</reference>
<keyword evidence="2" id="KW-1185">Reference proteome</keyword>
<evidence type="ECO:0000313" key="2">
    <source>
        <dbReference type="Proteomes" id="UP001168821"/>
    </source>
</evidence>
<dbReference type="EMBL" id="JALNTZ010000003">
    <property type="protein sequence ID" value="KAJ3659167.1"/>
    <property type="molecule type" value="Genomic_DNA"/>
</dbReference>
<dbReference type="AlphaFoldDB" id="A0AA38MKC7"/>
<organism evidence="1 2">
    <name type="scientific">Zophobas morio</name>
    <dbReference type="NCBI Taxonomy" id="2755281"/>
    <lineage>
        <taxon>Eukaryota</taxon>
        <taxon>Metazoa</taxon>
        <taxon>Ecdysozoa</taxon>
        <taxon>Arthropoda</taxon>
        <taxon>Hexapoda</taxon>
        <taxon>Insecta</taxon>
        <taxon>Pterygota</taxon>
        <taxon>Neoptera</taxon>
        <taxon>Endopterygota</taxon>
        <taxon>Coleoptera</taxon>
        <taxon>Polyphaga</taxon>
        <taxon>Cucujiformia</taxon>
        <taxon>Tenebrionidae</taxon>
        <taxon>Zophobas</taxon>
    </lineage>
</organism>
<accession>A0AA38MKC7</accession>